<evidence type="ECO:0000256" key="6">
    <source>
        <dbReference type="RuleBase" id="RU363053"/>
    </source>
</evidence>
<keyword evidence="8" id="KW-1185">Reference proteome</keyword>
<comment type="subcellular location">
    <subcellularLocation>
        <location evidence="1">Membrane</location>
        <topology evidence="1">Multi-pass membrane protein</topology>
    </subcellularLocation>
</comment>
<dbReference type="HOGENOM" id="CLU_049109_8_1_1"/>
<evidence type="ECO:0000256" key="4">
    <source>
        <dbReference type="ARBA" id="ARBA00022989"/>
    </source>
</evidence>
<dbReference type="FunCoup" id="Q5B7R8">
    <property type="interactions" value="565"/>
</dbReference>
<dbReference type="PANTHER" id="PTHR11266">
    <property type="entry name" value="PEROXISOMAL MEMBRANE PROTEIN 2, PXMP2 MPV17"/>
    <property type="match status" value="1"/>
</dbReference>
<keyword evidence="5" id="KW-0472">Membrane</keyword>
<dbReference type="InParanoid" id="Q5B7R8"/>
<name>Q5B7R8_EMENI</name>
<dbReference type="OMA" id="WYQSKLA"/>
<proteinExistence type="inferred from homology"/>
<dbReference type="RefSeq" id="XP_661016.1">
    <property type="nucleotide sequence ID" value="XM_655924.1"/>
</dbReference>
<accession>Q5B7R8</accession>
<dbReference type="Pfam" id="PF04117">
    <property type="entry name" value="Mpv17_PMP22"/>
    <property type="match status" value="1"/>
</dbReference>
<comment type="similarity">
    <text evidence="2 6">Belongs to the peroxisomal membrane protein PXMP2/4 family.</text>
</comment>
<reference evidence="8" key="1">
    <citation type="journal article" date="2005" name="Nature">
        <title>Sequencing of Aspergillus nidulans and comparative analysis with A. fumigatus and A. oryzae.</title>
        <authorList>
            <person name="Galagan J.E."/>
            <person name="Calvo S.E."/>
            <person name="Cuomo C."/>
            <person name="Ma L.J."/>
            <person name="Wortman J.R."/>
            <person name="Batzoglou S."/>
            <person name="Lee S.I."/>
            <person name="Basturkmen M."/>
            <person name="Spevak C.C."/>
            <person name="Clutterbuck J."/>
            <person name="Kapitonov V."/>
            <person name="Jurka J."/>
            <person name="Scazzocchio C."/>
            <person name="Farman M."/>
            <person name="Butler J."/>
            <person name="Purcell S."/>
            <person name="Harris S."/>
            <person name="Braus G.H."/>
            <person name="Draht O."/>
            <person name="Busch S."/>
            <person name="D'Enfert C."/>
            <person name="Bouchier C."/>
            <person name="Goldman G.H."/>
            <person name="Bell-Pedersen D."/>
            <person name="Griffiths-Jones S."/>
            <person name="Doonan J.H."/>
            <person name="Yu J."/>
            <person name="Vienken K."/>
            <person name="Pain A."/>
            <person name="Freitag M."/>
            <person name="Selker E.U."/>
            <person name="Archer D.B."/>
            <person name="Penalva M.A."/>
            <person name="Oakley B.R."/>
            <person name="Momany M."/>
            <person name="Tanaka T."/>
            <person name="Kumagai T."/>
            <person name="Asai K."/>
            <person name="Machida M."/>
            <person name="Nierman W.C."/>
            <person name="Denning D.W."/>
            <person name="Caddick M."/>
            <person name="Hynes M."/>
            <person name="Paoletti M."/>
            <person name="Fischer R."/>
            <person name="Miller B."/>
            <person name="Dyer P."/>
            <person name="Sachs M.S."/>
            <person name="Osmani S.A."/>
            <person name="Birren B.W."/>
        </authorList>
    </citation>
    <scope>NUCLEOTIDE SEQUENCE [LARGE SCALE GENOMIC DNA]</scope>
    <source>
        <strain evidence="8">FGSC A4 / ATCC 38163 / CBS 112.46 / NRRL 194 / M139</strain>
    </source>
</reference>
<accession>C8VHK8</accession>
<dbReference type="GO" id="GO:0005743">
    <property type="term" value="C:mitochondrial inner membrane"/>
    <property type="evidence" value="ECO:0007669"/>
    <property type="project" value="EnsemblFungi"/>
</dbReference>
<evidence type="ECO:0000313" key="7">
    <source>
        <dbReference type="EMBL" id="CBF82760.1"/>
    </source>
</evidence>
<keyword evidence="3" id="KW-0812">Transmembrane</keyword>
<gene>
    <name evidence="7" type="ORF">ANIA_03412</name>
</gene>
<dbReference type="InterPro" id="IPR007248">
    <property type="entry name" value="Mpv17_PMP22"/>
</dbReference>
<evidence type="ECO:0000313" key="8">
    <source>
        <dbReference type="Proteomes" id="UP000000560"/>
    </source>
</evidence>
<evidence type="ECO:0000256" key="1">
    <source>
        <dbReference type="ARBA" id="ARBA00004141"/>
    </source>
</evidence>
<dbReference type="GeneID" id="2874306"/>
<dbReference type="eggNOG" id="KOG1944">
    <property type="taxonomic scope" value="Eukaryota"/>
</dbReference>
<keyword evidence="4" id="KW-1133">Transmembrane helix</keyword>
<evidence type="ECO:0000256" key="3">
    <source>
        <dbReference type="ARBA" id="ARBA00022692"/>
    </source>
</evidence>
<dbReference type="GO" id="GO:0005739">
    <property type="term" value="C:mitochondrion"/>
    <property type="evidence" value="ECO:0000318"/>
    <property type="project" value="GO_Central"/>
</dbReference>
<dbReference type="GO" id="GO:0005737">
    <property type="term" value="C:cytoplasm"/>
    <property type="evidence" value="ECO:0000318"/>
    <property type="project" value="GO_Central"/>
</dbReference>
<organism evidence="7 8">
    <name type="scientific">Emericella nidulans (strain FGSC A4 / ATCC 38163 / CBS 112.46 / NRRL 194 / M139)</name>
    <name type="common">Aspergillus nidulans</name>
    <dbReference type="NCBI Taxonomy" id="227321"/>
    <lineage>
        <taxon>Eukaryota</taxon>
        <taxon>Fungi</taxon>
        <taxon>Dikarya</taxon>
        <taxon>Ascomycota</taxon>
        <taxon>Pezizomycotina</taxon>
        <taxon>Eurotiomycetes</taxon>
        <taxon>Eurotiomycetidae</taxon>
        <taxon>Eurotiales</taxon>
        <taxon>Aspergillaceae</taxon>
        <taxon>Aspergillus</taxon>
        <taxon>Aspergillus subgen. Nidulantes</taxon>
    </lineage>
</organism>
<dbReference type="STRING" id="227321.Q5B7R8"/>
<reference evidence="8" key="2">
    <citation type="journal article" date="2009" name="Fungal Genet. Biol.">
        <title>The 2008 update of the Aspergillus nidulans genome annotation: a community effort.</title>
        <authorList>
            <person name="Wortman J.R."/>
            <person name="Gilsenan J.M."/>
            <person name="Joardar V."/>
            <person name="Deegan J."/>
            <person name="Clutterbuck J."/>
            <person name="Andersen M.R."/>
            <person name="Archer D."/>
            <person name="Bencina M."/>
            <person name="Braus G."/>
            <person name="Coutinho P."/>
            <person name="von Dohren H."/>
            <person name="Doonan J."/>
            <person name="Driessen A.J."/>
            <person name="Durek P."/>
            <person name="Espeso E."/>
            <person name="Fekete E."/>
            <person name="Flipphi M."/>
            <person name="Estrada C.G."/>
            <person name="Geysens S."/>
            <person name="Goldman G."/>
            <person name="de Groot P.W."/>
            <person name="Hansen K."/>
            <person name="Harris S.D."/>
            <person name="Heinekamp T."/>
            <person name="Helmstaedt K."/>
            <person name="Henrissat B."/>
            <person name="Hofmann G."/>
            <person name="Homan T."/>
            <person name="Horio T."/>
            <person name="Horiuchi H."/>
            <person name="James S."/>
            <person name="Jones M."/>
            <person name="Karaffa L."/>
            <person name="Karanyi Z."/>
            <person name="Kato M."/>
            <person name="Keller N."/>
            <person name="Kelly D.E."/>
            <person name="Kiel J.A."/>
            <person name="Kim J.M."/>
            <person name="van der Klei I.J."/>
            <person name="Klis F.M."/>
            <person name="Kovalchuk A."/>
            <person name="Krasevec N."/>
            <person name="Kubicek C.P."/>
            <person name="Liu B."/>
            <person name="Maccabe A."/>
            <person name="Meyer V."/>
            <person name="Mirabito P."/>
            <person name="Miskei M."/>
            <person name="Mos M."/>
            <person name="Mullins J."/>
            <person name="Nelson D.R."/>
            <person name="Nielsen J."/>
            <person name="Oakley B.R."/>
            <person name="Osmani S.A."/>
            <person name="Pakula T."/>
            <person name="Paszewski A."/>
            <person name="Paulsen I."/>
            <person name="Pilsyk S."/>
            <person name="Pocsi I."/>
            <person name="Punt P.J."/>
            <person name="Ram A.F."/>
            <person name="Ren Q."/>
            <person name="Robellet X."/>
            <person name="Robson G."/>
            <person name="Seiboth B."/>
            <person name="van Solingen P."/>
            <person name="Specht T."/>
            <person name="Sun J."/>
            <person name="Taheri-Talesh N."/>
            <person name="Takeshita N."/>
            <person name="Ussery D."/>
            <person name="vanKuyk P.A."/>
            <person name="Visser H."/>
            <person name="van de Vondervoort P.J."/>
            <person name="de Vries R.P."/>
            <person name="Walton J."/>
            <person name="Xiang X."/>
            <person name="Xiong Y."/>
            <person name="Zeng A.P."/>
            <person name="Brandt B.W."/>
            <person name="Cornell M.J."/>
            <person name="van den Hondel C.A."/>
            <person name="Visser J."/>
            <person name="Oliver S.G."/>
            <person name="Turner G."/>
        </authorList>
    </citation>
    <scope>GENOME REANNOTATION</scope>
    <source>
        <strain evidence="8">FGSC A4 / ATCC 38163 / CBS 112.46 / NRRL 194 / M139</strain>
    </source>
</reference>
<dbReference type="AlphaFoldDB" id="Q5B7R8"/>
<dbReference type="GO" id="GO:0006067">
    <property type="term" value="P:ethanol metabolic process"/>
    <property type="evidence" value="ECO:0007669"/>
    <property type="project" value="EnsemblFungi"/>
</dbReference>
<protein>
    <submittedName>
        <fullName evidence="7">Integral membrane protein, Mpv17/PMP22 family, putative (AFU_orthologue AFUA_7G01470)</fullName>
    </submittedName>
</protein>
<evidence type="ECO:0000256" key="5">
    <source>
        <dbReference type="ARBA" id="ARBA00023136"/>
    </source>
</evidence>
<evidence type="ECO:0000256" key="2">
    <source>
        <dbReference type="ARBA" id="ARBA00006824"/>
    </source>
</evidence>
<dbReference type="PANTHER" id="PTHR11266:SF17">
    <property type="entry name" value="PROTEIN MPV17"/>
    <property type="match status" value="1"/>
</dbReference>
<sequence length="202" mass="22028">MLRWYQAKLAKQPILTASVTSALTPCPFKVLFGAGDALAQQAVERRGLEKHDFARTGRMTFYGGANADQAVFGPVATLWFRFLQRNIALNNPKATIIARVAADQCLFAPAHLTFFLSSMAIMEGTDPVAKWKQSFVPGYKANLAVWPLVQGINFAFVPLELRVLVVNVISLGTYRSSPSHPTLLTCPSGWNCVLSVINSGGK</sequence>
<dbReference type="Proteomes" id="UP000000560">
    <property type="component" value="Chromosome VI"/>
</dbReference>
<dbReference type="OrthoDB" id="430207at2759"/>
<dbReference type="KEGG" id="ani:ANIA_03412"/>
<dbReference type="EMBL" id="BN001306">
    <property type="protein sequence ID" value="CBF82760.1"/>
    <property type="molecule type" value="Genomic_DNA"/>
</dbReference>